<accession>A0A067DTY7</accession>
<dbReference type="Proteomes" id="UP000027120">
    <property type="component" value="Unassembled WGS sequence"/>
</dbReference>
<dbReference type="PANTHER" id="PTHR22753">
    <property type="entry name" value="TRANSMEMBRANE PROTEIN 68"/>
    <property type="match status" value="1"/>
</dbReference>
<evidence type="ECO:0000313" key="2">
    <source>
        <dbReference type="Proteomes" id="UP000027120"/>
    </source>
</evidence>
<dbReference type="STRING" id="2711.A0A067DTY7"/>
<dbReference type="AlphaFoldDB" id="A0A067DTY7"/>
<organism evidence="1 2">
    <name type="scientific">Citrus sinensis</name>
    <name type="common">Sweet orange</name>
    <name type="synonym">Citrus aurantium var. sinensis</name>
    <dbReference type="NCBI Taxonomy" id="2711"/>
    <lineage>
        <taxon>Eukaryota</taxon>
        <taxon>Viridiplantae</taxon>
        <taxon>Streptophyta</taxon>
        <taxon>Embryophyta</taxon>
        <taxon>Tracheophyta</taxon>
        <taxon>Spermatophyta</taxon>
        <taxon>Magnoliopsida</taxon>
        <taxon>eudicotyledons</taxon>
        <taxon>Gunneridae</taxon>
        <taxon>Pentapetalae</taxon>
        <taxon>rosids</taxon>
        <taxon>malvids</taxon>
        <taxon>Sapindales</taxon>
        <taxon>Rutaceae</taxon>
        <taxon>Aurantioideae</taxon>
        <taxon>Citrus</taxon>
    </lineage>
</organism>
<sequence>DWYPRRGRFYYYFGKPIETKGRKQELRDKKKAHELYLEIKSEVENCLAYLKEKRENDPYRNILARLIYQATHGFTSQVPTFDL</sequence>
<feature type="non-terminal residue" evidence="1">
    <location>
        <position position="1"/>
    </location>
</feature>
<protein>
    <submittedName>
        <fullName evidence="1">Uncharacterized protein</fullName>
    </submittedName>
</protein>
<keyword evidence="2" id="KW-1185">Reference proteome</keyword>
<dbReference type="EMBL" id="KK785209">
    <property type="protein sequence ID" value="KDO46469.1"/>
    <property type="molecule type" value="Genomic_DNA"/>
</dbReference>
<reference evidence="1 2" key="1">
    <citation type="submission" date="2014-04" db="EMBL/GenBank/DDBJ databases">
        <authorList>
            <consortium name="International Citrus Genome Consortium"/>
            <person name="Gmitter F."/>
            <person name="Chen C."/>
            <person name="Farmerie W."/>
            <person name="Harkins T."/>
            <person name="Desany B."/>
            <person name="Mohiuddin M."/>
            <person name="Kodira C."/>
            <person name="Borodovsky M."/>
            <person name="Lomsadze A."/>
            <person name="Burns P."/>
            <person name="Jenkins J."/>
            <person name="Prochnik S."/>
            <person name="Shu S."/>
            <person name="Chapman J."/>
            <person name="Pitluck S."/>
            <person name="Schmutz J."/>
            <person name="Rokhsar D."/>
        </authorList>
    </citation>
    <scope>NUCLEOTIDE SEQUENCE</scope>
</reference>
<name>A0A067DTY7_CITSI</name>
<proteinExistence type="predicted"/>
<evidence type="ECO:0000313" key="1">
    <source>
        <dbReference type="EMBL" id="KDO46469.1"/>
    </source>
</evidence>
<gene>
    <name evidence="1" type="ORF">CISIN_1g0160231mg</name>
</gene>
<dbReference type="PANTHER" id="PTHR22753:SF24">
    <property type="entry name" value="ESTERASE_LIPASE_THIOESTERASE FAMILY PROTEIN"/>
    <property type="match status" value="1"/>
</dbReference>